<dbReference type="Proteomes" id="UP001066276">
    <property type="component" value="Chromosome 2_1"/>
</dbReference>
<evidence type="ECO:0000256" key="1">
    <source>
        <dbReference type="SAM" id="MobiDB-lite"/>
    </source>
</evidence>
<comment type="caution">
    <text evidence="2">The sequence shown here is derived from an EMBL/GenBank/DDBJ whole genome shotgun (WGS) entry which is preliminary data.</text>
</comment>
<proteinExistence type="predicted"/>
<feature type="compositionally biased region" description="Basic and acidic residues" evidence="1">
    <location>
        <begin position="54"/>
        <end position="63"/>
    </location>
</feature>
<dbReference type="EMBL" id="JANPWB010000003">
    <property type="protein sequence ID" value="KAJ1201263.1"/>
    <property type="molecule type" value="Genomic_DNA"/>
</dbReference>
<gene>
    <name evidence="2" type="ORF">NDU88_005076</name>
</gene>
<feature type="compositionally biased region" description="Polar residues" evidence="1">
    <location>
        <begin position="1"/>
        <end position="21"/>
    </location>
</feature>
<feature type="region of interest" description="Disordered" evidence="1">
    <location>
        <begin position="48"/>
        <end position="69"/>
    </location>
</feature>
<reference evidence="2" key="1">
    <citation type="journal article" date="2022" name="bioRxiv">
        <title>Sequencing and chromosome-scale assembly of the giantPleurodeles waltlgenome.</title>
        <authorList>
            <person name="Brown T."/>
            <person name="Elewa A."/>
            <person name="Iarovenko S."/>
            <person name="Subramanian E."/>
            <person name="Araus A.J."/>
            <person name="Petzold A."/>
            <person name="Susuki M."/>
            <person name="Suzuki K.-i.T."/>
            <person name="Hayashi T."/>
            <person name="Toyoda A."/>
            <person name="Oliveira C."/>
            <person name="Osipova E."/>
            <person name="Leigh N.D."/>
            <person name="Simon A."/>
            <person name="Yun M.H."/>
        </authorList>
    </citation>
    <scope>NUCLEOTIDE SEQUENCE</scope>
    <source>
        <strain evidence="2">20211129_DDA</strain>
        <tissue evidence="2">Liver</tissue>
    </source>
</reference>
<organism evidence="2 3">
    <name type="scientific">Pleurodeles waltl</name>
    <name type="common">Iberian ribbed newt</name>
    <dbReference type="NCBI Taxonomy" id="8319"/>
    <lineage>
        <taxon>Eukaryota</taxon>
        <taxon>Metazoa</taxon>
        <taxon>Chordata</taxon>
        <taxon>Craniata</taxon>
        <taxon>Vertebrata</taxon>
        <taxon>Euteleostomi</taxon>
        <taxon>Amphibia</taxon>
        <taxon>Batrachia</taxon>
        <taxon>Caudata</taxon>
        <taxon>Salamandroidea</taxon>
        <taxon>Salamandridae</taxon>
        <taxon>Pleurodelinae</taxon>
        <taxon>Pleurodeles</taxon>
    </lineage>
</organism>
<keyword evidence="3" id="KW-1185">Reference proteome</keyword>
<sequence length="109" mass="12350">MPSFFGPNQQVPTLPLQSGSNEPPARPALYFLMPPLRNKLCAPALRAQAAPLRRPNDGQEQRPGKRGNYARSTLKSYIYQGLSSEALMDQTRNINMYIIWACFWVRRGV</sequence>
<accession>A0AAV7VLQ9</accession>
<dbReference type="AlphaFoldDB" id="A0AAV7VLQ9"/>
<feature type="region of interest" description="Disordered" evidence="1">
    <location>
        <begin position="1"/>
        <end position="22"/>
    </location>
</feature>
<name>A0AAV7VLQ9_PLEWA</name>
<evidence type="ECO:0000313" key="3">
    <source>
        <dbReference type="Proteomes" id="UP001066276"/>
    </source>
</evidence>
<evidence type="ECO:0000313" key="2">
    <source>
        <dbReference type="EMBL" id="KAJ1201263.1"/>
    </source>
</evidence>
<protein>
    <submittedName>
        <fullName evidence="2">Uncharacterized protein</fullName>
    </submittedName>
</protein>